<comment type="caution">
    <text evidence="1">The sequence shown here is derived from an EMBL/GenBank/DDBJ whole genome shotgun (WGS) entry which is preliminary data.</text>
</comment>
<name>A0A218ZHL6_9HELO</name>
<organism evidence="1 2">
    <name type="scientific">Diplocarpon coronariae</name>
    <dbReference type="NCBI Taxonomy" id="2795749"/>
    <lineage>
        <taxon>Eukaryota</taxon>
        <taxon>Fungi</taxon>
        <taxon>Dikarya</taxon>
        <taxon>Ascomycota</taxon>
        <taxon>Pezizomycotina</taxon>
        <taxon>Leotiomycetes</taxon>
        <taxon>Helotiales</taxon>
        <taxon>Drepanopezizaceae</taxon>
        <taxon>Diplocarpon</taxon>
    </lineage>
</organism>
<proteinExistence type="predicted"/>
<dbReference type="Proteomes" id="UP000242519">
    <property type="component" value="Unassembled WGS sequence"/>
</dbReference>
<dbReference type="SUPFAM" id="SSF57850">
    <property type="entry name" value="RING/U-box"/>
    <property type="match status" value="1"/>
</dbReference>
<sequence length="508" mass="56323">MSSVVPDHHCSPLSVERLVFNQVLHHLSVLGTAIIISLAHMSGWSAERVALCTANLGYGVTSAEDVWGFYWRWVLNHEPRSQYSISKEEVEIMRSVLREVGIYIEVGQEGKPLSRTIQPVTVAFLENWYPNAEDLEDIPLCLDYNRDARERSKSFLLQNANPRSIDHLTPVERPIVAAFGITAEYLVKSVLKLWARKMREDMSRIPLYRPINESDQSTVIMEFLATFMNEWQEMFGLIEETVQPGLGLDPTGTVVHITSTGYGTKILAGLLMVDRVQVIEIKRKVLSENIGFQFLPVEYLEKDCRSCSICQVSTGSASVGAYDDELAVVNPEGITEVPVQMTICCGQIFGLICLKAWVAEAVNAQPARVPTCPMCRFKLPESFSRKLLAPIDDANGSQSDGSKIEVGGDEIQQSIGVANEETNAPIPADFQQGDPRSLELAHAAAVGLTIQAGIAVQRRRRRAPPPPVSAELPVIRETEVPMVVRWGLDAQRRRIGPPLNFGGFDVQT</sequence>
<dbReference type="EMBL" id="MZNU01000019">
    <property type="protein sequence ID" value="OWP07254.1"/>
    <property type="molecule type" value="Genomic_DNA"/>
</dbReference>
<evidence type="ECO:0000313" key="2">
    <source>
        <dbReference type="Proteomes" id="UP000242519"/>
    </source>
</evidence>
<evidence type="ECO:0000313" key="1">
    <source>
        <dbReference type="EMBL" id="OWP07254.1"/>
    </source>
</evidence>
<evidence type="ECO:0008006" key="3">
    <source>
        <dbReference type="Google" id="ProtNLM"/>
    </source>
</evidence>
<protein>
    <recommendedName>
        <fullName evidence="3">RING-type domain-containing protein</fullName>
    </recommendedName>
</protein>
<dbReference type="InterPro" id="IPR013083">
    <property type="entry name" value="Znf_RING/FYVE/PHD"/>
</dbReference>
<dbReference type="Gene3D" id="3.30.40.10">
    <property type="entry name" value="Zinc/RING finger domain, C3HC4 (zinc finger)"/>
    <property type="match status" value="1"/>
</dbReference>
<accession>A0A218ZHL6</accession>
<dbReference type="InParanoid" id="A0A218ZHL6"/>
<keyword evidence="2" id="KW-1185">Reference proteome</keyword>
<gene>
    <name evidence="1" type="ORF">B2J93_2027</name>
</gene>
<dbReference type="OrthoDB" id="8062037at2759"/>
<reference evidence="1 2" key="1">
    <citation type="submission" date="2017-04" db="EMBL/GenBank/DDBJ databases">
        <title>Draft genome sequence of Marssonina coronaria NL1: causal agent of apple blotch.</title>
        <authorList>
            <person name="Cheng Q."/>
        </authorList>
    </citation>
    <scope>NUCLEOTIDE SEQUENCE [LARGE SCALE GENOMIC DNA]</scope>
    <source>
        <strain evidence="1 2">NL1</strain>
    </source>
</reference>
<dbReference type="AlphaFoldDB" id="A0A218ZHL6"/>